<name>A0A401JDM4_9PROT</name>
<keyword evidence="3" id="KW-1185">Reference proteome</keyword>
<dbReference type="PANTHER" id="PTHR36932:SF1">
    <property type="entry name" value="CAPSULAR POLYSACCHARIDE BIOSYNTHESIS PROTEIN"/>
    <property type="match status" value="1"/>
</dbReference>
<evidence type="ECO:0000313" key="2">
    <source>
        <dbReference type="EMBL" id="GBL45743.1"/>
    </source>
</evidence>
<dbReference type="Proteomes" id="UP000286806">
    <property type="component" value="Unassembled WGS sequence"/>
</dbReference>
<dbReference type="Gene3D" id="3.40.50.12780">
    <property type="entry name" value="N-terminal domain of ligase-like"/>
    <property type="match status" value="1"/>
</dbReference>
<dbReference type="PANTHER" id="PTHR36932">
    <property type="entry name" value="CAPSULAR POLYSACCHARIDE BIOSYNTHESIS PROTEIN"/>
    <property type="match status" value="1"/>
</dbReference>
<dbReference type="Pfam" id="PF00501">
    <property type="entry name" value="AMP-binding"/>
    <property type="match status" value="1"/>
</dbReference>
<accession>A0A401JDM4</accession>
<evidence type="ECO:0000313" key="3">
    <source>
        <dbReference type="Proteomes" id="UP000286806"/>
    </source>
</evidence>
<organism evidence="2 3">
    <name type="scientific">Sulfuriferula multivorans</name>
    <dbReference type="NCBI Taxonomy" id="1559896"/>
    <lineage>
        <taxon>Bacteria</taxon>
        <taxon>Pseudomonadati</taxon>
        <taxon>Pseudomonadota</taxon>
        <taxon>Betaproteobacteria</taxon>
        <taxon>Nitrosomonadales</taxon>
        <taxon>Sulfuricellaceae</taxon>
        <taxon>Sulfuriferula</taxon>
    </lineage>
</organism>
<gene>
    <name evidence="2" type="ORF">SFMTTN_1554</name>
</gene>
<dbReference type="SUPFAM" id="SSF56801">
    <property type="entry name" value="Acetyl-CoA synthetase-like"/>
    <property type="match status" value="1"/>
</dbReference>
<comment type="caution">
    <text evidence="2">The sequence shown here is derived from an EMBL/GenBank/DDBJ whole genome shotgun (WGS) entry which is preliminary data.</text>
</comment>
<feature type="domain" description="AMP-dependent synthetase/ligase" evidence="1">
    <location>
        <begin position="194"/>
        <end position="309"/>
    </location>
</feature>
<evidence type="ECO:0000259" key="1">
    <source>
        <dbReference type="Pfam" id="PF00501"/>
    </source>
</evidence>
<protein>
    <submittedName>
        <fullName evidence="2">Coenzyme F390 synthetase</fullName>
    </submittedName>
</protein>
<dbReference type="InterPro" id="IPR053158">
    <property type="entry name" value="CapK_Type1_Caps_Biosynth"/>
</dbReference>
<reference evidence="2 3" key="1">
    <citation type="journal article" date="2019" name="Front. Microbiol.">
        <title>Genomes of Neutrophilic Sulfur-Oxidizing Chemolithoautotrophs Representing 9 Proteobacterial Species From 8 Genera.</title>
        <authorList>
            <person name="Watanabe T."/>
            <person name="Kojima H."/>
            <person name="Umezawa K."/>
            <person name="Hori C."/>
            <person name="Takasuka T.E."/>
            <person name="Kato Y."/>
            <person name="Fukui M."/>
        </authorList>
    </citation>
    <scope>NUCLEOTIDE SEQUENCE [LARGE SCALE GENOMIC DNA]</scope>
    <source>
        <strain evidence="2 3">TTN</strain>
    </source>
</reference>
<dbReference type="EMBL" id="BGOW01000014">
    <property type="protein sequence ID" value="GBL45743.1"/>
    <property type="molecule type" value="Genomic_DNA"/>
</dbReference>
<proteinExistence type="predicted"/>
<dbReference type="InterPro" id="IPR042099">
    <property type="entry name" value="ANL_N_sf"/>
</dbReference>
<sequence length="459" mass="51023">MYTAIAANILFPLHERLKHHTTVAVHRGMEEAQWWDTKRLQALQLERLCALLTQAQVHVPYYRELFGRIGFEPLSMASLNDLARLPFLTKVEIRSHLEQLKADNATGLARFNTGGSSGEPLIFFIGRERVSHDVAAKWRATRWWGVDIGDPEIVVWGSPIELGAQDRVKQLRDKLLRTKLLPAFEMSAHKLDGFIGEIRAMRPKMLFGYPSALAHIARHADERGIAMNDLGIKVAFVTSEALYDHQRSQIEKTFGCPVANGYGGRDAGFIAHQCPAGGMHLTAEDIIVEIVDPQGRVLPHGESGEIVVTHLATGDFPFIRYRTGDVGVLDDQPCPCGRGLPLLKAIEGRSTDFVVAQDGTVMHGLALVYVIRDLPGVRQFKIVQESLALTRVLLATDSQFDEANIGKILSGIQQRLGSEVRVEIERMDEVPKEKSGKYRYVVSHVVPSSGINSDRRSTT</sequence>
<dbReference type="InterPro" id="IPR000873">
    <property type="entry name" value="AMP-dep_synth/lig_dom"/>
</dbReference>
<dbReference type="AlphaFoldDB" id="A0A401JDM4"/>